<protein>
    <submittedName>
        <fullName evidence="1">Uncharacterized protein</fullName>
    </submittedName>
</protein>
<name>A0A7Y0LWG4_CELFI</name>
<keyword evidence="2" id="KW-1185">Reference proteome</keyword>
<organism evidence="1 2">
    <name type="scientific">Cellulomonas fimi</name>
    <dbReference type="NCBI Taxonomy" id="1708"/>
    <lineage>
        <taxon>Bacteria</taxon>
        <taxon>Bacillati</taxon>
        <taxon>Actinomycetota</taxon>
        <taxon>Actinomycetes</taxon>
        <taxon>Micrococcales</taxon>
        <taxon>Cellulomonadaceae</taxon>
        <taxon>Cellulomonas</taxon>
    </lineage>
</organism>
<dbReference type="Proteomes" id="UP000562124">
    <property type="component" value="Unassembled WGS sequence"/>
</dbReference>
<sequence>MNANWRDPVSALVDGMDGWDGAWTLVYAAGQVALNPAESPTPDQGLGLVYAALDLSHALTEIESIAYHRSASVAVDLGDVSMIDAGAVVAAVDELVVAAERAVMRALAQPDADISQTLLGARVLTLLSAARAELDGSAR</sequence>
<reference evidence="1 2" key="1">
    <citation type="submission" date="2020-04" db="EMBL/GenBank/DDBJ databases">
        <title>Sequencing and Assembly of C. fimi.</title>
        <authorList>
            <person name="Ramsey A.R."/>
        </authorList>
    </citation>
    <scope>NUCLEOTIDE SEQUENCE [LARGE SCALE GENOMIC DNA]</scope>
    <source>
        <strain evidence="1 2">SB</strain>
    </source>
</reference>
<comment type="caution">
    <text evidence="1">The sequence shown here is derived from an EMBL/GenBank/DDBJ whole genome shotgun (WGS) entry which is preliminary data.</text>
</comment>
<evidence type="ECO:0000313" key="2">
    <source>
        <dbReference type="Proteomes" id="UP000562124"/>
    </source>
</evidence>
<evidence type="ECO:0000313" key="1">
    <source>
        <dbReference type="EMBL" id="NMR19179.1"/>
    </source>
</evidence>
<dbReference type="RefSeq" id="WP_169323284.1">
    <property type="nucleotide sequence ID" value="NZ_JABCJJ010000003.1"/>
</dbReference>
<dbReference type="EMBL" id="JABCJJ010000003">
    <property type="protein sequence ID" value="NMR19179.1"/>
    <property type="molecule type" value="Genomic_DNA"/>
</dbReference>
<proteinExistence type="predicted"/>
<gene>
    <name evidence="1" type="ORF">HIR71_02925</name>
</gene>
<accession>A0A7Y0LWG4</accession>
<dbReference type="AlphaFoldDB" id="A0A7Y0LWG4"/>